<dbReference type="GO" id="GO:0005886">
    <property type="term" value="C:plasma membrane"/>
    <property type="evidence" value="ECO:0007669"/>
    <property type="project" value="UniProtKB-SubCell"/>
</dbReference>
<dbReference type="Pfam" id="PF00005">
    <property type="entry name" value="ABC_tran"/>
    <property type="match status" value="2"/>
</dbReference>
<dbReference type="PROSITE" id="PS50893">
    <property type="entry name" value="ABC_TRANSPORTER_2"/>
    <property type="match status" value="2"/>
</dbReference>
<dbReference type="AlphaFoldDB" id="A0A1X9LNE7"/>
<gene>
    <name evidence="10" type="ORF">B5808_16955</name>
</gene>
<evidence type="ECO:0000256" key="5">
    <source>
        <dbReference type="ARBA" id="ARBA00022737"/>
    </source>
</evidence>
<dbReference type="KEGG" id="cphy:B5808_16955"/>
<keyword evidence="8" id="KW-1133">Transmembrane helix</keyword>
<evidence type="ECO:0000256" key="3">
    <source>
        <dbReference type="ARBA" id="ARBA00022475"/>
    </source>
</evidence>
<dbReference type="SMART" id="SM00382">
    <property type="entry name" value="AAA"/>
    <property type="match status" value="2"/>
</dbReference>
<dbReference type="InterPro" id="IPR003439">
    <property type="entry name" value="ABC_transporter-like_ATP-bd"/>
</dbReference>
<protein>
    <submittedName>
        <fullName evidence="10">Uncharacterized protein</fullName>
    </submittedName>
</protein>
<dbReference type="GO" id="GO:0022857">
    <property type="term" value="F:transmembrane transporter activity"/>
    <property type="evidence" value="ECO:0007669"/>
    <property type="project" value="InterPro"/>
</dbReference>
<keyword evidence="5" id="KW-0677">Repeat</keyword>
<dbReference type="Pfam" id="PF02653">
    <property type="entry name" value="BPD_transp_2"/>
    <property type="match status" value="1"/>
</dbReference>
<dbReference type="SUPFAM" id="SSF52540">
    <property type="entry name" value="P-loop containing nucleoside triphosphate hydrolases"/>
    <property type="match status" value="2"/>
</dbReference>
<dbReference type="CDD" id="cd06579">
    <property type="entry name" value="TM_PBP1_transp_AraH_like"/>
    <property type="match status" value="1"/>
</dbReference>
<organism evidence="10 11">
    <name type="scientific">Cnuibacter physcomitrellae</name>
    <dbReference type="NCBI Taxonomy" id="1619308"/>
    <lineage>
        <taxon>Bacteria</taxon>
        <taxon>Bacillati</taxon>
        <taxon>Actinomycetota</taxon>
        <taxon>Actinomycetes</taxon>
        <taxon>Micrococcales</taxon>
        <taxon>Microbacteriaceae</taxon>
        <taxon>Cnuibacter</taxon>
    </lineage>
</organism>
<dbReference type="RefSeq" id="WP_085020862.1">
    <property type="nucleotide sequence ID" value="NZ_BMHD01000001.1"/>
</dbReference>
<evidence type="ECO:0000256" key="7">
    <source>
        <dbReference type="ARBA" id="ARBA00022840"/>
    </source>
</evidence>
<dbReference type="InterPro" id="IPR050107">
    <property type="entry name" value="ABC_carbohydrate_import_ATPase"/>
</dbReference>
<dbReference type="InterPro" id="IPR001851">
    <property type="entry name" value="ABC_transp_permease"/>
</dbReference>
<dbReference type="STRING" id="1619308.B5808_16955"/>
<dbReference type="Gene3D" id="3.40.50.300">
    <property type="entry name" value="P-loop containing nucleotide triphosphate hydrolases"/>
    <property type="match status" value="2"/>
</dbReference>
<reference evidence="10 11" key="1">
    <citation type="submission" date="2017-04" db="EMBL/GenBank/DDBJ databases">
        <authorList>
            <person name="Afonso C.L."/>
            <person name="Miller P.J."/>
            <person name="Scott M.A."/>
            <person name="Spackman E."/>
            <person name="Goraichik I."/>
            <person name="Dimitrov K.M."/>
            <person name="Suarez D.L."/>
            <person name="Swayne D.E."/>
        </authorList>
    </citation>
    <scope>NUCLEOTIDE SEQUENCE [LARGE SCALE GENOMIC DNA]</scope>
    <source>
        <strain evidence="11">XA(T)</strain>
    </source>
</reference>
<dbReference type="PANTHER" id="PTHR43790">
    <property type="entry name" value="CARBOHYDRATE TRANSPORT ATP-BINDING PROTEIN MG119-RELATED"/>
    <property type="match status" value="1"/>
</dbReference>
<dbReference type="InterPro" id="IPR003593">
    <property type="entry name" value="AAA+_ATPase"/>
</dbReference>
<keyword evidence="4" id="KW-0812">Transmembrane</keyword>
<comment type="subcellular location">
    <subcellularLocation>
        <location evidence="1">Cell membrane</location>
        <topology evidence="1">Multi-pass membrane protein</topology>
    </subcellularLocation>
</comment>
<dbReference type="GO" id="GO:0016887">
    <property type="term" value="F:ATP hydrolysis activity"/>
    <property type="evidence" value="ECO:0007669"/>
    <property type="project" value="InterPro"/>
</dbReference>
<evidence type="ECO:0000256" key="4">
    <source>
        <dbReference type="ARBA" id="ARBA00022692"/>
    </source>
</evidence>
<keyword evidence="11" id="KW-1185">Reference proteome</keyword>
<evidence type="ECO:0000256" key="1">
    <source>
        <dbReference type="ARBA" id="ARBA00004651"/>
    </source>
</evidence>
<keyword evidence="2" id="KW-0813">Transport</keyword>
<dbReference type="EMBL" id="CP020715">
    <property type="protein sequence ID" value="ARJ06724.1"/>
    <property type="molecule type" value="Genomic_DNA"/>
</dbReference>
<name>A0A1X9LNE7_9MICO</name>
<dbReference type="PANTHER" id="PTHR43790:SF9">
    <property type="entry name" value="GALACTOFURANOSE TRANSPORTER ATP-BINDING PROTEIN YTFR"/>
    <property type="match status" value="1"/>
</dbReference>
<evidence type="ECO:0000256" key="8">
    <source>
        <dbReference type="ARBA" id="ARBA00022989"/>
    </source>
</evidence>
<sequence>MDENAGRSTALLTLSDIGKQYPGVRALDGVDLQVLAGEVHAVLGENGAGKSTLVGVAAGSVVPNTGTIDLGGTTRSRMHPREAREEGLAIVYQIPALAPSLTVVDAMLLLLPDSVRPPRRTATTWIAELFAGLGLEIDVRQRVSALSQREAHLVEIAAALASEPRVLILDEPTEALGADETEWLFVQVRDLLAKGSAVVYITHRIPEVLAIGHRMTVLRDGRVVGRGAVSDYDADEIVELIVGRSLETTFPDKATAEEAPAVLTTGGLSGKAFRDVDFVARGGEIVGLAGVEGNGQREFMKALAGAVRSSGSLSVAGRDVRSLTSKRAAKEGIVYLPGDRLGEAMFGQLSVRENVIAPNISRAMPAGFVSPRLETQLTEQAISGLAVKTPTLETPVTSLSGGSQQKVLLARARLGSPAVLLVEDPTQGVDAGARVEIYSFLRAMADDGMAVVILSTDAVELEGLCDRVVVFSRGRVQAELTGPRLTEREITGAAVLSTETSLSEETDAAQLTSRKGLPFYQRGEVQTVGLVLITAALALVTAGIAPSFLSPLSLGQLLAAGAILVLVGLAQLVVVITGGIDLSIGSVVALGAVIVSFFGAGGPGLLVVGMVVAIVAGALVGVVNGLLITRLGMPPVIATLVSSIAVLGTAQLLRPQPGGQASADLMTALGTAIAGIPLVLVVAVVIAVVLWLALTNTGVGRGLRAAGSDPVKANRMGVNVPRMRLLATVASGVLASIAGIVLFTKTGIGDAGVGQALTLTSVTAIVIAGVSIFGGSGSALAVAAAALLLQTITSALPFLNVNLSWQYWLQGIFVFVAAVLPMAVRLRRRRRIPQ</sequence>
<evidence type="ECO:0000313" key="10">
    <source>
        <dbReference type="EMBL" id="ARJ06724.1"/>
    </source>
</evidence>
<dbReference type="GO" id="GO:0005524">
    <property type="term" value="F:ATP binding"/>
    <property type="evidence" value="ECO:0007669"/>
    <property type="project" value="UniProtKB-KW"/>
</dbReference>
<proteinExistence type="predicted"/>
<dbReference type="InterPro" id="IPR027417">
    <property type="entry name" value="P-loop_NTPase"/>
</dbReference>
<evidence type="ECO:0000256" key="9">
    <source>
        <dbReference type="ARBA" id="ARBA00023136"/>
    </source>
</evidence>
<dbReference type="Proteomes" id="UP000192775">
    <property type="component" value="Chromosome"/>
</dbReference>
<keyword evidence="6" id="KW-0547">Nucleotide-binding</keyword>
<evidence type="ECO:0000256" key="2">
    <source>
        <dbReference type="ARBA" id="ARBA00022448"/>
    </source>
</evidence>
<dbReference type="CDD" id="cd03215">
    <property type="entry name" value="ABC_Carb_Monos_II"/>
    <property type="match status" value="1"/>
</dbReference>
<keyword evidence="9" id="KW-0472">Membrane</keyword>
<dbReference type="CDD" id="cd03216">
    <property type="entry name" value="ABC_Carb_Monos_I"/>
    <property type="match status" value="1"/>
</dbReference>
<evidence type="ECO:0000313" key="11">
    <source>
        <dbReference type="Proteomes" id="UP000192775"/>
    </source>
</evidence>
<evidence type="ECO:0000256" key="6">
    <source>
        <dbReference type="ARBA" id="ARBA00022741"/>
    </source>
</evidence>
<keyword evidence="3" id="KW-1003">Cell membrane</keyword>
<accession>A0A1X9LNE7</accession>
<keyword evidence="7" id="KW-0067">ATP-binding</keyword>